<evidence type="ECO:0000313" key="3">
    <source>
        <dbReference type="Proteomes" id="UP000078492"/>
    </source>
</evidence>
<protein>
    <submittedName>
        <fullName evidence="2">Uncharacterized protein</fullName>
    </submittedName>
</protein>
<evidence type="ECO:0000256" key="1">
    <source>
        <dbReference type="SAM" id="MobiDB-lite"/>
    </source>
</evidence>
<gene>
    <name evidence="2" type="ORF">ALC57_03444</name>
</gene>
<feature type="region of interest" description="Disordered" evidence="1">
    <location>
        <begin position="1"/>
        <end position="22"/>
    </location>
</feature>
<organism evidence="2 3">
    <name type="scientific">Trachymyrmex cornetzi</name>
    <dbReference type="NCBI Taxonomy" id="471704"/>
    <lineage>
        <taxon>Eukaryota</taxon>
        <taxon>Metazoa</taxon>
        <taxon>Ecdysozoa</taxon>
        <taxon>Arthropoda</taxon>
        <taxon>Hexapoda</taxon>
        <taxon>Insecta</taxon>
        <taxon>Pterygota</taxon>
        <taxon>Neoptera</taxon>
        <taxon>Endopterygota</taxon>
        <taxon>Hymenoptera</taxon>
        <taxon>Apocrita</taxon>
        <taxon>Aculeata</taxon>
        <taxon>Formicoidea</taxon>
        <taxon>Formicidae</taxon>
        <taxon>Myrmicinae</taxon>
        <taxon>Trachymyrmex</taxon>
    </lineage>
</organism>
<feature type="compositionally biased region" description="Basic and acidic residues" evidence="1">
    <location>
        <begin position="13"/>
        <end position="22"/>
    </location>
</feature>
<reference evidence="2 3" key="1">
    <citation type="submission" date="2015-09" db="EMBL/GenBank/DDBJ databases">
        <title>Trachymyrmex cornetzi WGS genome.</title>
        <authorList>
            <person name="Nygaard S."/>
            <person name="Hu H."/>
            <person name="Boomsma J."/>
            <person name="Zhang G."/>
        </authorList>
    </citation>
    <scope>NUCLEOTIDE SEQUENCE [LARGE SCALE GENOMIC DNA]</scope>
    <source>
        <strain evidence="2">Tcor2-1</strain>
        <tissue evidence="2">Whole body</tissue>
    </source>
</reference>
<dbReference type="Proteomes" id="UP000078492">
    <property type="component" value="Unassembled WGS sequence"/>
</dbReference>
<sequence>MHRRVRAARSTGRKAEEEDNRTRGWTVEGKGVILRFSSKNNLRNLLLTGVMQSLEYLVYIIWMEKAHSRHCTTSDLNPREIGERRGKLTPKLSAENHELAN</sequence>
<dbReference type="EMBL" id="KQ978957">
    <property type="protein sequence ID" value="KYN27101.1"/>
    <property type="molecule type" value="Genomic_DNA"/>
</dbReference>
<proteinExistence type="predicted"/>
<feature type="region of interest" description="Disordered" evidence="1">
    <location>
        <begin position="72"/>
        <end position="101"/>
    </location>
</feature>
<name>A0A195EG10_9HYME</name>
<keyword evidence="3" id="KW-1185">Reference proteome</keyword>
<feature type="compositionally biased region" description="Basic and acidic residues" evidence="1">
    <location>
        <begin position="77"/>
        <end position="86"/>
    </location>
</feature>
<evidence type="ECO:0000313" key="2">
    <source>
        <dbReference type="EMBL" id="KYN27101.1"/>
    </source>
</evidence>
<dbReference type="AlphaFoldDB" id="A0A195EG10"/>
<accession>A0A195EG10</accession>